<dbReference type="PANTHER" id="PTHR34599">
    <property type="entry name" value="PEROXIDASE-RELATED"/>
    <property type="match status" value="1"/>
</dbReference>
<protein>
    <recommendedName>
        <fullName evidence="4">Phosphatidic acid phosphatase type 2/haloperoxidase domain-containing protein</fullName>
    </recommendedName>
</protein>
<dbReference type="PANTHER" id="PTHR34599:SF2">
    <property type="entry name" value="TRAF-TYPE DOMAIN-CONTAINING PROTEIN"/>
    <property type="match status" value="1"/>
</dbReference>
<evidence type="ECO:0000256" key="1">
    <source>
        <dbReference type="SAM" id="MobiDB-lite"/>
    </source>
</evidence>
<dbReference type="EMBL" id="CDMZ01001369">
    <property type="protein sequence ID" value="CEM31557.1"/>
    <property type="molecule type" value="Genomic_DNA"/>
</dbReference>
<evidence type="ECO:0008006" key="4">
    <source>
        <dbReference type="Google" id="ProtNLM"/>
    </source>
</evidence>
<dbReference type="GO" id="GO:0004601">
    <property type="term" value="F:peroxidase activity"/>
    <property type="evidence" value="ECO:0007669"/>
    <property type="project" value="InterPro"/>
</dbReference>
<dbReference type="InterPro" id="IPR036938">
    <property type="entry name" value="PAP2/HPO_sf"/>
</dbReference>
<sequence>MRLIGLLVVASFGVSSVAAQGAAEALSPEAVRLLTGHLGRPPALDTPPYASSWLTDWNSVLLRSIKDATTYGGPTYGSRWLFLFNESVYRAWKWGLNGGRGGPPSPPSRVPDDAGALPWGIGPFGLGNNIEELLRLRDQRGGVAAAFQRRPRGRGLSANDTETAEVEESHSEPVGENALTETEIESFRYFNETSDQGTVGEGIRRLQWGSPGFGPRGPARRRGGFPGPSLSPPLLWHHAVVETAAYLALRAIFSTRGVRDEESFDVARLTRLRDRHAEQAGSADPQAVAVLEEAAASAELSALIGDFLQSRDGDGWWTARNLRGEWANQNAEIKYNQDRALTQVLEAELPEMYSWTPLEVVTEGNNNRASAPRRGRGRFGFGPARPAPRPRAERQSYLTPEWGSVTPLISDGEFDRIVADASGFFPNSREQLETEMLEVLDLSQNLGDREKVIAEFWAGNPGTVAPPGFMQIFLIWMIGATPSLSLNLDAQVLLFRSLSSAVFQAGLFAWTLKRRFLETRPIQTIRILRAGTPTLSWQTDPRTGRQITIGGEQWVPYQPSNGVNDPTPPFPDFVSGHSAFSAAGADMLRALLRVDGLRQPGSAPSVPRTDLLPLMSPMFDNGQTTPEVVLGQLSFLRGTSLVEPGLAPSQVVTLSWANFEELKQEAGLSRLWGGIHPISSHNGGRRAGELTTQVLLRQMQTEI</sequence>
<dbReference type="InterPro" id="IPR016119">
    <property type="entry name" value="Br/Cl_peroxidase_C"/>
</dbReference>
<dbReference type="InterPro" id="IPR052559">
    <property type="entry name" value="V-haloperoxidase"/>
</dbReference>
<feature type="chain" id="PRO_5005190707" description="Phosphatidic acid phosphatase type 2/haloperoxidase domain-containing protein" evidence="2">
    <location>
        <begin position="20"/>
        <end position="703"/>
    </location>
</feature>
<accession>A0A0G4GMY5</accession>
<name>A0A0G4GMY5_9ALVE</name>
<dbReference type="SUPFAM" id="SSF48317">
    <property type="entry name" value="Acid phosphatase/Vanadium-dependent haloperoxidase"/>
    <property type="match status" value="1"/>
</dbReference>
<proteinExistence type="predicted"/>
<evidence type="ECO:0000313" key="3">
    <source>
        <dbReference type="EMBL" id="CEM31557.1"/>
    </source>
</evidence>
<keyword evidence="2" id="KW-0732">Signal</keyword>
<feature type="region of interest" description="Disordered" evidence="1">
    <location>
        <begin position="148"/>
        <end position="176"/>
    </location>
</feature>
<evidence type="ECO:0000256" key="2">
    <source>
        <dbReference type="SAM" id="SignalP"/>
    </source>
</evidence>
<dbReference type="Gene3D" id="1.10.606.10">
    <property type="entry name" value="Vanadium-containing Chloroperoxidase, domain 2"/>
    <property type="match status" value="1"/>
</dbReference>
<organism evidence="3">
    <name type="scientific">Chromera velia CCMP2878</name>
    <dbReference type="NCBI Taxonomy" id="1169474"/>
    <lineage>
        <taxon>Eukaryota</taxon>
        <taxon>Sar</taxon>
        <taxon>Alveolata</taxon>
        <taxon>Colpodellida</taxon>
        <taxon>Chromeraceae</taxon>
        <taxon>Chromera</taxon>
    </lineage>
</organism>
<dbReference type="VEuPathDB" id="CryptoDB:Cvel_4936"/>
<dbReference type="AlphaFoldDB" id="A0A0G4GMY5"/>
<reference evidence="3" key="1">
    <citation type="submission" date="2014-11" db="EMBL/GenBank/DDBJ databases">
        <authorList>
            <person name="Otto D Thomas"/>
            <person name="Naeem Raeece"/>
        </authorList>
    </citation>
    <scope>NUCLEOTIDE SEQUENCE</scope>
</reference>
<feature type="region of interest" description="Disordered" evidence="1">
    <location>
        <begin position="204"/>
        <end position="226"/>
    </location>
</feature>
<gene>
    <name evidence="3" type="ORF">Cvel_4936</name>
</gene>
<feature type="signal peptide" evidence="2">
    <location>
        <begin position="1"/>
        <end position="19"/>
    </location>
</feature>
<feature type="region of interest" description="Disordered" evidence="1">
    <location>
        <begin position="364"/>
        <end position="395"/>
    </location>
</feature>